<evidence type="ECO:0000259" key="3">
    <source>
        <dbReference type="SMART" id="SM00278"/>
    </source>
</evidence>
<dbReference type="EMBL" id="GBRD01003933">
    <property type="protein sequence ID" value="JAG61888.1"/>
    <property type="molecule type" value="Transcribed_RNA"/>
</dbReference>
<evidence type="ECO:0000256" key="2">
    <source>
        <dbReference type="SAM" id="MobiDB-lite"/>
    </source>
</evidence>
<dbReference type="AlphaFoldDB" id="A0A0A9WQ49"/>
<reference evidence="5" key="1">
    <citation type="journal article" date="2014" name="PLoS ONE">
        <title>Transcriptome-Based Identification of ABC Transporters in the Western Tarnished Plant Bug Lygus hesperus.</title>
        <authorList>
            <person name="Hull J.J."/>
            <person name="Chaney K."/>
            <person name="Geib S.M."/>
            <person name="Fabrick J.A."/>
            <person name="Brent C.S."/>
            <person name="Walsh D."/>
            <person name="Lavine L.C."/>
        </authorList>
    </citation>
    <scope>NUCLEOTIDE SEQUENCE</scope>
</reference>
<reference evidence="7" key="4">
    <citation type="journal article" date="2016" name="Gigascience">
        <title>De novo construction of an expanded transcriptome assembly for the western tarnished plant bug, Lygus hesperus.</title>
        <authorList>
            <person name="Tassone E.E."/>
            <person name="Geib S.M."/>
            <person name="Hall B."/>
            <person name="Fabrick J.A."/>
            <person name="Brent C.S."/>
            <person name="Hull J.J."/>
        </authorList>
    </citation>
    <scope>NUCLEOTIDE SEQUENCE</scope>
</reference>
<feature type="region of interest" description="Disordered" evidence="2">
    <location>
        <begin position="117"/>
        <end position="139"/>
    </location>
</feature>
<accession>A0A0A9WQ49</accession>
<dbReference type="EMBL" id="GBRD01003931">
    <property type="protein sequence ID" value="JAG61890.1"/>
    <property type="molecule type" value="Transcribed_RNA"/>
</dbReference>
<sequence>MGQSASAPPSRKRTLRRRSFRSPFRRTHTLSATFNFLETQLKINQLNVNTATEEELMTLPGITRALARNIVEYRSLIGRFNKVEDLALVTGIGAERLDEIRPEICVTRRKVHSCTSSRTQSIDSLHSTEPSPNPDQRPINVNSSSLFDLMGVRGISQELAAAIIHYRDRRGDFFTLDDLLKVKGMNHVRLSTLRPRLTVKSAQPIEKQLGDTSRILNGKIPGSEPLGRRMNGEKGLRVSNGGGSGVPSVGGTKELYELVSSCCPRPLMDSASASPIPTATSFRVATWHLTDMSAEKAENTAVREVFCLTLLENRISLVALQGVEDAQSLKLLCDEMRLPVCKRLNEFKGVRGIWASQFVPMLSGNGKANLGFMYDAQVFKKILVKVVQDNSMILAAQAVVNFRGSNLDLLNVQLMSNSCQSAINTLAEVIQPSIILGDISPLGDCDKNASVPSYQCVVVPSSTTVSSATTSAAFYDNIYFRDKFLTKYSGISSVVRKGLTHLAIPQGWSWGGPVSLHCPVWAQLTLPGPSPGSSNSKPE</sequence>
<evidence type="ECO:0000313" key="7">
    <source>
        <dbReference type="EMBL" id="JAQ15276.1"/>
    </source>
</evidence>
<evidence type="ECO:0000313" key="6">
    <source>
        <dbReference type="EMBL" id="JAG61888.1"/>
    </source>
</evidence>
<feature type="region of interest" description="Disordered" evidence="2">
    <location>
        <begin position="216"/>
        <end position="244"/>
    </location>
</feature>
<dbReference type="SUPFAM" id="SSF47781">
    <property type="entry name" value="RuvA domain 2-like"/>
    <property type="match status" value="2"/>
</dbReference>
<reference evidence="5" key="2">
    <citation type="submission" date="2014-07" db="EMBL/GenBank/DDBJ databases">
        <authorList>
            <person name="Hull J."/>
        </authorList>
    </citation>
    <scope>NUCLEOTIDE SEQUENCE</scope>
</reference>
<dbReference type="InterPro" id="IPR010994">
    <property type="entry name" value="RuvA_2-like"/>
</dbReference>
<name>A0A0A9WQ49_LYGHE</name>
<feature type="compositionally biased region" description="Basic residues" evidence="2">
    <location>
        <begin position="10"/>
        <end position="22"/>
    </location>
</feature>
<reference evidence="6" key="3">
    <citation type="submission" date="2014-09" db="EMBL/GenBank/DDBJ databases">
        <authorList>
            <person name="Magalhaes I.L.F."/>
            <person name="Oliveira U."/>
            <person name="Santos F.R."/>
            <person name="Vidigal T.H.D.A."/>
            <person name="Brescovit A.D."/>
            <person name="Santos A.J."/>
        </authorList>
    </citation>
    <scope>NUCLEOTIDE SEQUENCE</scope>
</reference>
<dbReference type="PANTHER" id="PTHR21180">
    <property type="entry name" value="ENDONUCLEASE/EXONUCLEASE/PHOSPHATASE FAMILY DOMAIN-CONTAINING PROTEIN 1"/>
    <property type="match status" value="1"/>
</dbReference>
<feature type="compositionally biased region" description="Basic and acidic residues" evidence="2">
    <location>
        <begin position="226"/>
        <end position="236"/>
    </location>
</feature>
<dbReference type="InterPro" id="IPR036691">
    <property type="entry name" value="Endo/exonu/phosph_ase_sf"/>
</dbReference>
<feature type="domain" description="Helix-hairpin-helix DNA-binding motif class 1" evidence="3">
    <location>
        <begin position="54"/>
        <end position="73"/>
    </location>
</feature>
<dbReference type="Gene3D" id="1.10.150.320">
    <property type="entry name" value="Photosystem II 12 kDa extrinsic protein"/>
    <property type="match status" value="2"/>
</dbReference>
<dbReference type="EMBL" id="GBHO01036621">
    <property type="protein sequence ID" value="JAG06983.1"/>
    <property type="molecule type" value="Transcribed_RNA"/>
</dbReference>
<evidence type="ECO:0000313" key="4">
    <source>
        <dbReference type="EMBL" id="JAG06983.1"/>
    </source>
</evidence>
<evidence type="ECO:0000313" key="5">
    <source>
        <dbReference type="EMBL" id="JAG06985.1"/>
    </source>
</evidence>
<gene>
    <name evidence="5" type="primary">Eepd1_0</name>
    <name evidence="7" type="synonym">Eepd1_1</name>
    <name evidence="4" type="synonym">Eepd1_3</name>
    <name evidence="4" type="ORF">CM83_66543</name>
    <name evidence="5" type="ORF">CM83_66545</name>
    <name evidence="7" type="ORF">g.76858</name>
</gene>
<keyword evidence="5" id="KW-0378">Hydrolase</keyword>
<organism evidence="5">
    <name type="scientific">Lygus hesperus</name>
    <name type="common">Western plant bug</name>
    <dbReference type="NCBI Taxonomy" id="30085"/>
    <lineage>
        <taxon>Eukaryota</taxon>
        <taxon>Metazoa</taxon>
        <taxon>Ecdysozoa</taxon>
        <taxon>Arthropoda</taxon>
        <taxon>Hexapoda</taxon>
        <taxon>Insecta</taxon>
        <taxon>Pterygota</taxon>
        <taxon>Neoptera</taxon>
        <taxon>Paraneoptera</taxon>
        <taxon>Hemiptera</taxon>
        <taxon>Heteroptera</taxon>
        <taxon>Panheteroptera</taxon>
        <taxon>Cimicomorpha</taxon>
        <taxon>Miridae</taxon>
        <taxon>Mirini</taxon>
        <taxon>Lygus</taxon>
    </lineage>
</organism>
<evidence type="ECO:0000256" key="1">
    <source>
        <dbReference type="ARBA" id="ARBA00015260"/>
    </source>
</evidence>
<dbReference type="GO" id="GO:0003677">
    <property type="term" value="F:DNA binding"/>
    <property type="evidence" value="ECO:0007669"/>
    <property type="project" value="InterPro"/>
</dbReference>
<feature type="domain" description="Helix-hairpin-helix DNA-binding motif class 1" evidence="3">
    <location>
        <begin position="147"/>
        <end position="166"/>
    </location>
</feature>
<proteinExistence type="predicted"/>
<dbReference type="EMBL" id="GDHC01003353">
    <property type="protein sequence ID" value="JAQ15276.1"/>
    <property type="molecule type" value="Transcribed_RNA"/>
</dbReference>
<dbReference type="GO" id="GO:0004527">
    <property type="term" value="F:exonuclease activity"/>
    <property type="evidence" value="ECO:0007669"/>
    <property type="project" value="UniProtKB-KW"/>
</dbReference>
<keyword evidence="5" id="KW-0540">Nuclease</keyword>
<dbReference type="InterPro" id="IPR003583">
    <property type="entry name" value="Hlx-hairpin-Hlx_DNA-bd_motif"/>
</dbReference>
<keyword evidence="5" id="KW-0255">Endonuclease</keyword>
<protein>
    <recommendedName>
        <fullName evidence="1">Endonuclease/exonuclease/phosphatase family domain-containing protein 1</fullName>
    </recommendedName>
</protein>
<dbReference type="Gene3D" id="3.60.10.10">
    <property type="entry name" value="Endonuclease/exonuclease/phosphatase"/>
    <property type="match status" value="1"/>
</dbReference>
<dbReference type="GO" id="GO:0004519">
    <property type="term" value="F:endonuclease activity"/>
    <property type="evidence" value="ECO:0007669"/>
    <property type="project" value="UniProtKB-KW"/>
</dbReference>
<dbReference type="PANTHER" id="PTHR21180:SF32">
    <property type="entry name" value="ENDONUCLEASE_EXONUCLEASE_PHOSPHATASE FAMILY DOMAIN-CONTAINING PROTEIN 1"/>
    <property type="match status" value="1"/>
</dbReference>
<feature type="region of interest" description="Disordered" evidence="2">
    <location>
        <begin position="1"/>
        <end position="22"/>
    </location>
</feature>
<dbReference type="Pfam" id="PF12836">
    <property type="entry name" value="HHH_3"/>
    <property type="match status" value="2"/>
</dbReference>
<dbReference type="SMART" id="SM00278">
    <property type="entry name" value="HhH1"/>
    <property type="match status" value="2"/>
</dbReference>
<dbReference type="InterPro" id="IPR051675">
    <property type="entry name" value="Endo/Exo/Phosphatase_dom_1"/>
</dbReference>
<dbReference type="GO" id="GO:0006281">
    <property type="term" value="P:DNA repair"/>
    <property type="evidence" value="ECO:0007669"/>
    <property type="project" value="InterPro"/>
</dbReference>
<feature type="compositionally biased region" description="Polar residues" evidence="2">
    <location>
        <begin position="117"/>
        <end position="130"/>
    </location>
</feature>
<keyword evidence="5" id="KW-0269">Exonuclease</keyword>
<dbReference type="EMBL" id="GBHO01036619">
    <property type="protein sequence ID" value="JAG06985.1"/>
    <property type="molecule type" value="Transcribed_RNA"/>
</dbReference>